<reference evidence="2 3" key="1">
    <citation type="submission" date="2019-12" db="EMBL/GenBank/DDBJ databases">
        <title>Novel species isolated from a subtropical stream in China.</title>
        <authorList>
            <person name="Lu H."/>
        </authorList>
    </citation>
    <scope>NUCLEOTIDE SEQUENCE [LARGE SCALE GENOMIC DNA]</scope>
    <source>
        <strain evidence="2 3">FT50W</strain>
    </source>
</reference>
<evidence type="ECO:0000313" key="2">
    <source>
        <dbReference type="EMBL" id="MYM82777.1"/>
    </source>
</evidence>
<comment type="caution">
    <text evidence="2">The sequence shown here is derived from an EMBL/GenBank/DDBJ whole genome shotgun (WGS) entry which is preliminary data.</text>
</comment>
<evidence type="ECO:0000256" key="1">
    <source>
        <dbReference type="SAM" id="SignalP"/>
    </source>
</evidence>
<accession>A0A6L8MI42</accession>
<evidence type="ECO:0000313" key="3">
    <source>
        <dbReference type="Proteomes" id="UP000474565"/>
    </source>
</evidence>
<organism evidence="2 3">
    <name type="scientific">Duganella lactea</name>
    <dbReference type="NCBI Taxonomy" id="2692173"/>
    <lineage>
        <taxon>Bacteria</taxon>
        <taxon>Pseudomonadati</taxon>
        <taxon>Pseudomonadota</taxon>
        <taxon>Betaproteobacteria</taxon>
        <taxon>Burkholderiales</taxon>
        <taxon>Oxalobacteraceae</taxon>
        <taxon>Telluria group</taxon>
        <taxon>Duganella</taxon>
    </lineage>
</organism>
<keyword evidence="1" id="KW-0732">Signal</keyword>
<protein>
    <submittedName>
        <fullName evidence="2">DUF3016 domain-containing protein</fullName>
    </submittedName>
</protein>
<feature type="signal peptide" evidence="1">
    <location>
        <begin position="1"/>
        <end position="23"/>
    </location>
</feature>
<sequence length="163" mass="18618">MRPITQTVLAGLLALLASSAALAQVSVTYVKPDDYTDMPFSPVERERTLKDFSDYFATLNKKLPAGQTLKIEVLDIDLAGRMYPQRGADDIRVMTGGADWPRMHLRYTLADNGQVLRSGDEEIASMNYQWNRTSYFDSDPMRYEKQMLDDWFNKTIVPKVAQR</sequence>
<name>A0A6L8MI42_9BURK</name>
<gene>
    <name evidence="2" type="ORF">GTP44_12515</name>
</gene>
<proteinExistence type="predicted"/>
<dbReference type="Pfam" id="PF11454">
    <property type="entry name" value="DUF3016"/>
    <property type="match status" value="1"/>
</dbReference>
<dbReference type="Proteomes" id="UP000474565">
    <property type="component" value="Unassembled WGS sequence"/>
</dbReference>
<feature type="chain" id="PRO_5026849269" evidence="1">
    <location>
        <begin position="24"/>
        <end position="163"/>
    </location>
</feature>
<dbReference type="AlphaFoldDB" id="A0A6L8MI42"/>
<dbReference type="InterPro" id="IPR021557">
    <property type="entry name" value="DUF3016"/>
</dbReference>
<dbReference type="EMBL" id="WWCP01000013">
    <property type="protein sequence ID" value="MYM82777.1"/>
    <property type="molecule type" value="Genomic_DNA"/>
</dbReference>